<dbReference type="Proteomes" id="UP000682733">
    <property type="component" value="Unassembled WGS sequence"/>
</dbReference>
<dbReference type="SMART" id="SM00698">
    <property type="entry name" value="MORN"/>
    <property type="match status" value="1"/>
</dbReference>
<keyword evidence="4" id="KW-0282">Flagellum</keyword>
<evidence type="ECO:0000256" key="3">
    <source>
        <dbReference type="ARBA" id="ARBA00022737"/>
    </source>
</evidence>
<reference evidence="8" key="1">
    <citation type="submission" date="2021-02" db="EMBL/GenBank/DDBJ databases">
        <authorList>
            <person name="Nowell W R."/>
        </authorList>
    </citation>
    <scope>NUCLEOTIDE SEQUENCE</scope>
</reference>
<keyword evidence="5" id="KW-0969">Cilium</keyword>
<keyword evidence="3" id="KW-0677">Repeat</keyword>
<dbReference type="GO" id="GO:0031514">
    <property type="term" value="C:motile cilium"/>
    <property type="evidence" value="ECO:0007669"/>
    <property type="project" value="UniProtKB-SubCell"/>
</dbReference>
<dbReference type="EMBL" id="CAJNOQ010001011">
    <property type="protein sequence ID" value="CAF0860137.1"/>
    <property type="molecule type" value="Genomic_DNA"/>
</dbReference>
<dbReference type="EMBL" id="CAJNOK010016202">
    <property type="protein sequence ID" value="CAF1240547.1"/>
    <property type="molecule type" value="Genomic_DNA"/>
</dbReference>
<feature type="region of interest" description="Disordered" evidence="7">
    <location>
        <begin position="97"/>
        <end position="118"/>
    </location>
</feature>
<evidence type="ECO:0000256" key="2">
    <source>
        <dbReference type="ARBA" id="ARBA00016322"/>
    </source>
</evidence>
<gene>
    <name evidence="8" type="ORF">GPM918_LOCUS6541</name>
    <name evidence="9" type="ORF">OVA965_LOCUS25803</name>
    <name evidence="10" type="ORF">SRO942_LOCUS6541</name>
    <name evidence="11" type="ORF">TMI583_LOCUS26532</name>
</gene>
<evidence type="ECO:0000256" key="4">
    <source>
        <dbReference type="ARBA" id="ARBA00022846"/>
    </source>
</evidence>
<keyword evidence="12" id="KW-1185">Reference proteome</keyword>
<proteinExistence type="predicted"/>
<dbReference type="Proteomes" id="UP000663829">
    <property type="component" value="Unassembled WGS sequence"/>
</dbReference>
<dbReference type="OrthoDB" id="300500at2759"/>
<dbReference type="AlphaFoldDB" id="A0A813WEN1"/>
<protein>
    <recommendedName>
        <fullName evidence="2">MORN repeat-containing protein 5</fullName>
    </recommendedName>
</protein>
<comment type="subcellular location">
    <subcellularLocation>
        <location evidence="1">Cell projection</location>
        <location evidence="1">Cilium</location>
        <location evidence="1">Flagellum</location>
    </subcellularLocation>
</comment>
<name>A0A813WEN1_9BILA</name>
<dbReference type="PANTHER" id="PTHR46437">
    <property type="entry name" value="MORN REPEAT-CONTAINING PROTEIN 5"/>
    <property type="match status" value="1"/>
</dbReference>
<dbReference type="PANTHER" id="PTHR46437:SF1">
    <property type="entry name" value="MORN REPEAT-CONTAINING PROTEIN 5"/>
    <property type="match status" value="1"/>
</dbReference>
<evidence type="ECO:0000313" key="11">
    <source>
        <dbReference type="EMBL" id="CAF4047989.1"/>
    </source>
</evidence>
<dbReference type="InterPro" id="IPR003409">
    <property type="entry name" value="MORN"/>
</dbReference>
<evidence type="ECO:0000313" key="10">
    <source>
        <dbReference type="EMBL" id="CAF3647786.1"/>
    </source>
</evidence>
<evidence type="ECO:0000256" key="1">
    <source>
        <dbReference type="ARBA" id="ARBA00004230"/>
    </source>
</evidence>
<keyword evidence="6" id="KW-0966">Cell projection</keyword>
<evidence type="ECO:0000256" key="6">
    <source>
        <dbReference type="ARBA" id="ARBA00023273"/>
    </source>
</evidence>
<dbReference type="Gene3D" id="2.20.110.10">
    <property type="entry name" value="Histone H3 K4-specific methyltransferase SET7/9 N-terminal domain"/>
    <property type="match status" value="1"/>
</dbReference>
<evidence type="ECO:0000313" key="8">
    <source>
        <dbReference type="EMBL" id="CAF0860137.1"/>
    </source>
</evidence>
<sequence length="175" mass="20237">MTGVSKMKLEGEKSRFVFPSNTVYLGDFKDGEFDGHGTLHYANGAKYEATWKNGIALEGKYTFPDGLAYESENWEYCDGYDRRFYTEIIDGLKPAGRSQLKNTKTPEEIPETNYDVGDGMYDPETRIVTDYQNRFLRNADDEEHAWIIRTCRKGWDENVGINNPRLRPDMAQQKH</sequence>
<accession>A0A813WEN1</accession>
<dbReference type="EMBL" id="CAJOBC010001011">
    <property type="protein sequence ID" value="CAF3647786.1"/>
    <property type="molecule type" value="Genomic_DNA"/>
</dbReference>
<dbReference type="Pfam" id="PF02493">
    <property type="entry name" value="MORN"/>
    <property type="match status" value="2"/>
</dbReference>
<evidence type="ECO:0000313" key="12">
    <source>
        <dbReference type="Proteomes" id="UP000663829"/>
    </source>
</evidence>
<dbReference type="Proteomes" id="UP000681722">
    <property type="component" value="Unassembled WGS sequence"/>
</dbReference>
<evidence type="ECO:0000256" key="5">
    <source>
        <dbReference type="ARBA" id="ARBA00023069"/>
    </source>
</evidence>
<dbReference type="SUPFAM" id="SSF82185">
    <property type="entry name" value="Histone H3 K4-specific methyltransferase SET7/9 N-terminal domain"/>
    <property type="match status" value="1"/>
</dbReference>
<comment type="caution">
    <text evidence="8">The sequence shown here is derived from an EMBL/GenBank/DDBJ whole genome shotgun (WGS) entry which is preliminary data.</text>
</comment>
<dbReference type="EMBL" id="CAJOBA010037749">
    <property type="protein sequence ID" value="CAF4047989.1"/>
    <property type="molecule type" value="Genomic_DNA"/>
</dbReference>
<evidence type="ECO:0000313" key="9">
    <source>
        <dbReference type="EMBL" id="CAF1240547.1"/>
    </source>
</evidence>
<organism evidence="8 12">
    <name type="scientific">Didymodactylos carnosus</name>
    <dbReference type="NCBI Taxonomy" id="1234261"/>
    <lineage>
        <taxon>Eukaryota</taxon>
        <taxon>Metazoa</taxon>
        <taxon>Spiralia</taxon>
        <taxon>Gnathifera</taxon>
        <taxon>Rotifera</taxon>
        <taxon>Eurotatoria</taxon>
        <taxon>Bdelloidea</taxon>
        <taxon>Philodinida</taxon>
        <taxon>Philodinidae</taxon>
        <taxon>Didymodactylos</taxon>
    </lineage>
</organism>
<dbReference type="InterPro" id="IPR042814">
    <property type="entry name" value="Morn5"/>
</dbReference>
<evidence type="ECO:0000256" key="7">
    <source>
        <dbReference type="SAM" id="MobiDB-lite"/>
    </source>
</evidence>
<dbReference type="Proteomes" id="UP000677228">
    <property type="component" value="Unassembled WGS sequence"/>
</dbReference>